<keyword evidence="4" id="KW-0391">Immunity</keyword>
<dbReference type="Gene3D" id="2.60.40.10">
    <property type="entry name" value="Immunoglobulins"/>
    <property type="match status" value="2"/>
</dbReference>
<evidence type="ECO:0000256" key="7">
    <source>
        <dbReference type="ARBA" id="ARBA00023180"/>
    </source>
</evidence>
<evidence type="ECO:0000256" key="2">
    <source>
        <dbReference type="ARBA" id="ARBA00022475"/>
    </source>
</evidence>
<comment type="subcellular location">
    <subcellularLocation>
        <location evidence="1">Cell membrane</location>
    </subcellularLocation>
</comment>
<dbReference type="InterPro" id="IPR013783">
    <property type="entry name" value="Ig-like_fold"/>
</dbReference>
<dbReference type="InterPro" id="IPR003599">
    <property type="entry name" value="Ig_sub"/>
</dbReference>
<dbReference type="SMART" id="SM00408">
    <property type="entry name" value="IGc2"/>
    <property type="match status" value="1"/>
</dbReference>
<dbReference type="SMART" id="SM00406">
    <property type="entry name" value="IGv"/>
    <property type="match status" value="2"/>
</dbReference>
<feature type="chain" id="PRO_5017182325" description="Ig-like domain-containing protein" evidence="8">
    <location>
        <begin position="16"/>
        <end position="284"/>
    </location>
</feature>
<dbReference type="AlphaFoldDB" id="A0A3B5L137"/>
<organism evidence="10 11">
    <name type="scientific">Xiphophorus couchianus</name>
    <name type="common">Monterrey platyfish</name>
    <dbReference type="NCBI Taxonomy" id="32473"/>
    <lineage>
        <taxon>Eukaryota</taxon>
        <taxon>Metazoa</taxon>
        <taxon>Chordata</taxon>
        <taxon>Craniata</taxon>
        <taxon>Vertebrata</taxon>
        <taxon>Euteleostomi</taxon>
        <taxon>Actinopterygii</taxon>
        <taxon>Neopterygii</taxon>
        <taxon>Teleostei</taxon>
        <taxon>Neoteleostei</taxon>
        <taxon>Acanthomorphata</taxon>
        <taxon>Ovalentaria</taxon>
        <taxon>Atherinomorphae</taxon>
        <taxon>Cyprinodontiformes</taxon>
        <taxon>Poeciliidae</taxon>
        <taxon>Poeciliinae</taxon>
        <taxon>Xiphophorus</taxon>
    </lineage>
</organism>
<sequence length="284" mass="31351">SALFFVCFVVTVAVGEDVTLTCPRSTSEHRSSLYWIRFIPGHWPEFLGGTYSFDFSDSIETAHITAKQETKSFILHISKVQHGDAGLYYCLKVNWLNMTFLTGEFLRISGKESNITTIVQHPLPDRVHPGSPVSLHCSVLFNTQDKTCSTDHRVFWFLAASDKSNPSLIYAPANPGSECKNNPEDHSGRKCIYSFSKNVTASDVGTYYCAVASCGMILFGNGTKLDIEGPSMSDLQKTNAVFIVLFAILTASVIIIFILTYILMKKTCHCSNGKSKSISTSNIV</sequence>
<evidence type="ECO:0000313" key="11">
    <source>
        <dbReference type="Proteomes" id="UP000261380"/>
    </source>
</evidence>
<dbReference type="InterPro" id="IPR013106">
    <property type="entry name" value="Ig_V-set"/>
</dbReference>
<evidence type="ECO:0000256" key="1">
    <source>
        <dbReference type="ARBA" id="ARBA00004236"/>
    </source>
</evidence>
<accession>A0A3B5L137</accession>
<keyword evidence="5" id="KW-0472">Membrane</keyword>
<feature type="domain" description="Ig-like" evidence="9">
    <location>
        <begin position="15"/>
        <end position="90"/>
    </location>
</feature>
<dbReference type="InterPro" id="IPR003598">
    <property type="entry name" value="Ig_sub2"/>
</dbReference>
<evidence type="ECO:0000259" key="9">
    <source>
        <dbReference type="PROSITE" id="PS50835"/>
    </source>
</evidence>
<keyword evidence="11" id="KW-1185">Reference proteome</keyword>
<reference evidence="10" key="1">
    <citation type="submission" date="2025-08" db="UniProtKB">
        <authorList>
            <consortium name="Ensembl"/>
        </authorList>
    </citation>
    <scope>IDENTIFICATION</scope>
</reference>
<evidence type="ECO:0000256" key="8">
    <source>
        <dbReference type="SAM" id="SignalP"/>
    </source>
</evidence>
<keyword evidence="6" id="KW-1015">Disulfide bond</keyword>
<keyword evidence="2" id="KW-1003">Cell membrane</keyword>
<evidence type="ECO:0000256" key="4">
    <source>
        <dbReference type="ARBA" id="ARBA00022859"/>
    </source>
</evidence>
<name>A0A3B5L137_9TELE</name>
<evidence type="ECO:0000256" key="5">
    <source>
        <dbReference type="ARBA" id="ARBA00023136"/>
    </source>
</evidence>
<dbReference type="STRING" id="32473.ENSXCOP00000001514"/>
<dbReference type="PANTHER" id="PTHR19433:SF133">
    <property type="entry name" value="IMMUNE-TYPE RECEPTOR 5 PRECURSOR-RELATED"/>
    <property type="match status" value="1"/>
</dbReference>
<dbReference type="InterPro" id="IPR036179">
    <property type="entry name" value="Ig-like_dom_sf"/>
</dbReference>
<dbReference type="Proteomes" id="UP000261380">
    <property type="component" value="Unplaced"/>
</dbReference>
<evidence type="ECO:0000256" key="3">
    <source>
        <dbReference type="ARBA" id="ARBA00022729"/>
    </source>
</evidence>
<feature type="domain" description="Ig-like" evidence="9">
    <location>
        <begin position="116"/>
        <end position="211"/>
    </location>
</feature>
<dbReference type="InterPro" id="IPR052051">
    <property type="entry name" value="TCR_complex_component"/>
</dbReference>
<dbReference type="GO" id="GO:0005886">
    <property type="term" value="C:plasma membrane"/>
    <property type="evidence" value="ECO:0007669"/>
    <property type="project" value="UniProtKB-SubCell"/>
</dbReference>
<dbReference type="GeneTree" id="ENSGT00950000182968"/>
<dbReference type="PROSITE" id="PS50835">
    <property type="entry name" value="IG_LIKE"/>
    <property type="match status" value="2"/>
</dbReference>
<reference evidence="10" key="2">
    <citation type="submission" date="2025-09" db="UniProtKB">
        <authorList>
            <consortium name="Ensembl"/>
        </authorList>
    </citation>
    <scope>IDENTIFICATION</scope>
</reference>
<dbReference type="Pfam" id="PF07686">
    <property type="entry name" value="V-set"/>
    <property type="match status" value="1"/>
</dbReference>
<evidence type="ECO:0000313" key="10">
    <source>
        <dbReference type="Ensembl" id="ENSXCOP00000001514.1"/>
    </source>
</evidence>
<dbReference type="SUPFAM" id="SSF48726">
    <property type="entry name" value="Immunoglobulin"/>
    <property type="match status" value="2"/>
</dbReference>
<dbReference type="GO" id="GO:0009617">
    <property type="term" value="P:response to bacterium"/>
    <property type="evidence" value="ECO:0007669"/>
    <property type="project" value="TreeGrafter"/>
</dbReference>
<evidence type="ECO:0000256" key="6">
    <source>
        <dbReference type="ARBA" id="ARBA00023157"/>
    </source>
</evidence>
<dbReference type="InterPro" id="IPR007110">
    <property type="entry name" value="Ig-like_dom"/>
</dbReference>
<feature type="signal peptide" evidence="8">
    <location>
        <begin position="1"/>
        <end position="15"/>
    </location>
</feature>
<protein>
    <recommendedName>
        <fullName evidence="9">Ig-like domain-containing protein</fullName>
    </recommendedName>
</protein>
<dbReference type="PANTHER" id="PTHR19433">
    <property type="entry name" value="T-CELL RECEPTOR ALPHA CHAIN V REGION-RELATED"/>
    <property type="match status" value="1"/>
</dbReference>
<proteinExistence type="predicted"/>
<dbReference type="SMART" id="SM00409">
    <property type="entry name" value="IG"/>
    <property type="match status" value="2"/>
</dbReference>
<dbReference type="Ensembl" id="ENSXCOT00000001537.1">
    <property type="protein sequence ID" value="ENSXCOP00000001514.1"/>
    <property type="gene ID" value="ENSXCOG00000001222.1"/>
</dbReference>
<dbReference type="GO" id="GO:0002376">
    <property type="term" value="P:immune system process"/>
    <property type="evidence" value="ECO:0007669"/>
    <property type="project" value="UniProtKB-KW"/>
</dbReference>
<keyword evidence="3 8" id="KW-0732">Signal</keyword>
<keyword evidence="7" id="KW-0325">Glycoprotein</keyword>